<protein>
    <submittedName>
        <fullName evidence="1">Uncharacterized protein</fullName>
    </submittedName>
</protein>
<proteinExistence type="predicted"/>
<keyword evidence="2" id="KW-1185">Reference proteome</keyword>
<accession>A0ABT8DBX8</accession>
<name>A0ABT8DBX8_9RHOB</name>
<dbReference type="EMBL" id="JAUFRC010000003">
    <property type="protein sequence ID" value="MDN3713970.1"/>
    <property type="molecule type" value="Genomic_DNA"/>
</dbReference>
<reference evidence="2" key="1">
    <citation type="journal article" date="2019" name="Int. J. Syst. Evol. Microbiol.">
        <title>The Global Catalogue of Microorganisms (GCM) 10K type strain sequencing project: providing services to taxonomists for standard genome sequencing and annotation.</title>
        <authorList>
            <consortium name="The Broad Institute Genomics Platform"/>
            <consortium name="The Broad Institute Genome Sequencing Center for Infectious Disease"/>
            <person name="Wu L."/>
            <person name="Ma J."/>
        </authorList>
    </citation>
    <scope>NUCLEOTIDE SEQUENCE [LARGE SCALE GENOMIC DNA]</scope>
    <source>
        <strain evidence="2">CECT 8482</strain>
    </source>
</reference>
<organism evidence="1 2">
    <name type="scientific">Paracoccus cavernae</name>
    <dbReference type="NCBI Taxonomy" id="1571207"/>
    <lineage>
        <taxon>Bacteria</taxon>
        <taxon>Pseudomonadati</taxon>
        <taxon>Pseudomonadota</taxon>
        <taxon>Alphaproteobacteria</taxon>
        <taxon>Rhodobacterales</taxon>
        <taxon>Paracoccaceae</taxon>
        <taxon>Paracoccus</taxon>
    </lineage>
</organism>
<evidence type="ECO:0000313" key="1">
    <source>
        <dbReference type="EMBL" id="MDN3713970.1"/>
    </source>
</evidence>
<dbReference type="Proteomes" id="UP001243846">
    <property type="component" value="Unassembled WGS sequence"/>
</dbReference>
<comment type="caution">
    <text evidence="1">The sequence shown here is derived from an EMBL/GenBank/DDBJ whole genome shotgun (WGS) entry which is preliminary data.</text>
</comment>
<gene>
    <name evidence="1" type="ORF">QWZ10_23300</name>
</gene>
<evidence type="ECO:0000313" key="2">
    <source>
        <dbReference type="Proteomes" id="UP001243846"/>
    </source>
</evidence>
<sequence>MPPRSNSGCATCWAACSNARAPRSWPGGSGIDLVTETALHLFVLREAERLDIGPEDGGREGSGTEILAAPIAAAEAFLTTALPPGTLASAAPATIGARMMGEALRIAARRDSAMHSYFDYV</sequence>